<evidence type="ECO:0000259" key="6">
    <source>
        <dbReference type="SMART" id="SM00385"/>
    </source>
</evidence>
<evidence type="ECO:0000259" key="7">
    <source>
        <dbReference type="SMART" id="SM01332"/>
    </source>
</evidence>
<comment type="similarity">
    <text evidence="1">Belongs to the cyclin family. Cyclin AB subfamily.</text>
</comment>
<dbReference type="SMART" id="SM01332">
    <property type="entry name" value="Cyclin_C"/>
    <property type="match status" value="1"/>
</dbReference>
<keyword evidence="2" id="KW-0132">Cell division</keyword>
<dbReference type="FunFam" id="1.10.472.10:FF:000005">
    <property type="entry name" value="G2/mitotic-specific cyclin B"/>
    <property type="match status" value="1"/>
</dbReference>
<evidence type="ECO:0000256" key="1">
    <source>
        <dbReference type="ARBA" id="ARBA00006955"/>
    </source>
</evidence>
<dbReference type="Gene3D" id="1.10.472.10">
    <property type="entry name" value="Cyclin-like"/>
    <property type="match status" value="2"/>
</dbReference>
<dbReference type="InterPro" id="IPR039361">
    <property type="entry name" value="Cyclin"/>
</dbReference>
<evidence type="ECO:0000256" key="4">
    <source>
        <dbReference type="ARBA" id="ARBA00023306"/>
    </source>
</evidence>
<sequence length="350" mass="40933">MAIDEEVAQEDVVEDMVDVDSPSDDEDETEVVIEKKVATPVVRVWPDVGPETAKRHQRQVDEVRSRFEDDVDPFDTTMVSEYSEEIFEYMSKLEIETMPCPDYIDGQSELTWPMRQTLVDWLLQVHARYHMLPETLWIAINIVDRFLTKRVVSVLKLQLVGITAMFIASKYEEILAPSVDEFVFMTDNGYSREEILKGERIVLQTLDFKVSGYCSPYSWVRRISKADDYDFQTRTLCKFLVEVTLLDYRFLRVKPSHIAAIGMYTSRKMLGGAWDEAFVFYSHFTEEQLETGNRYILEKLVERDFEQQYVCRKYANKKYLKASVFAIEWARVNVSEARAKERDEVPMSEA</sequence>
<protein>
    <submittedName>
        <fullName evidence="8">Uncharacterized protein</fullName>
    </submittedName>
</protein>
<dbReference type="InterPro" id="IPR048258">
    <property type="entry name" value="Cyclins_cyclin-box"/>
</dbReference>
<keyword evidence="9" id="KW-1185">Reference proteome</keyword>
<dbReference type="VEuPathDB" id="FungiDB:BD410DRAFT_717357"/>
<dbReference type="CDD" id="cd20512">
    <property type="entry name" value="CYCLIN_CLBs_yeast_rpt2"/>
    <property type="match status" value="1"/>
</dbReference>
<feature type="domain" description="Cyclin C-terminal" evidence="7">
    <location>
        <begin position="214"/>
        <end position="328"/>
    </location>
</feature>
<organism evidence="8 9">
    <name type="scientific">Rickenella mellea</name>
    <dbReference type="NCBI Taxonomy" id="50990"/>
    <lineage>
        <taxon>Eukaryota</taxon>
        <taxon>Fungi</taxon>
        <taxon>Dikarya</taxon>
        <taxon>Basidiomycota</taxon>
        <taxon>Agaricomycotina</taxon>
        <taxon>Agaricomycetes</taxon>
        <taxon>Hymenochaetales</taxon>
        <taxon>Rickenellaceae</taxon>
        <taxon>Rickenella</taxon>
    </lineage>
</organism>
<feature type="domain" description="Cyclin-like" evidence="6">
    <location>
        <begin position="120"/>
        <end position="204"/>
    </location>
</feature>
<dbReference type="GO" id="GO:0051301">
    <property type="term" value="P:cell division"/>
    <property type="evidence" value="ECO:0007669"/>
    <property type="project" value="UniProtKB-KW"/>
</dbReference>
<dbReference type="InterPro" id="IPR046965">
    <property type="entry name" value="Cyclin_A/B-like"/>
</dbReference>
<dbReference type="SUPFAM" id="SSF47954">
    <property type="entry name" value="Cyclin-like"/>
    <property type="match status" value="2"/>
</dbReference>
<keyword evidence="3 5" id="KW-0195">Cyclin</keyword>
<dbReference type="GO" id="GO:0044772">
    <property type="term" value="P:mitotic cell cycle phase transition"/>
    <property type="evidence" value="ECO:0007669"/>
    <property type="project" value="InterPro"/>
</dbReference>
<dbReference type="PANTHER" id="PTHR10177">
    <property type="entry name" value="CYCLINS"/>
    <property type="match status" value="1"/>
</dbReference>
<dbReference type="GO" id="GO:0016538">
    <property type="term" value="F:cyclin-dependent protein serine/threonine kinase regulator activity"/>
    <property type="evidence" value="ECO:0007669"/>
    <property type="project" value="InterPro"/>
</dbReference>
<feature type="domain" description="Cyclin-like" evidence="6">
    <location>
        <begin position="218"/>
        <end position="298"/>
    </location>
</feature>
<evidence type="ECO:0000256" key="3">
    <source>
        <dbReference type="ARBA" id="ARBA00023127"/>
    </source>
</evidence>
<evidence type="ECO:0000313" key="8">
    <source>
        <dbReference type="EMBL" id="TDL25648.1"/>
    </source>
</evidence>
<dbReference type="Proteomes" id="UP000294933">
    <property type="component" value="Unassembled WGS sequence"/>
</dbReference>
<proteinExistence type="inferred from homology"/>
<dbReference type="InterPro" id="IPR013763">
    <property type="entry name" value="Cyclin-like_dom"/>
</dbReference>
<dbReference type="FunFam" id="1.10.472.10:FF:000001">
    <property type="entry name" value="G2/mitotic-specific cyclin"/>
    <property type="match status" value="1"/>
</dbReference>
<gene>
    <name evidence="8" type="ORF">BD410DRAFT_717357</name>
</gene>
<reference evidence="8 9" key="1">
    <citation type="submission" date="2018-06" db="EMBL/GenBank/DDBJ databases">
        <title>A transcriptomic atlas of mushroom development highlights an independent origin of complex multicellularity.</title>
        <authorList>
            <consortium name="DOE Joint Genome Institute"/>
            <person name="Krizsan K."/>
            <person name="Almasi E."/>
            <person name="Merenyi Z."/>
            <person name="Sahu N."/>
            <person name="Viragh M."/>
            <person name="Koszo T."/>
            <person name="Mondo S."/>
            <person name="Kiss B."/>
            <person name="Balint B."/>
            <person name="Kues U."/>
            <person name="Barry K."/>
            <person name="Hegedus J.C."/>
            <person name="Henrissat B."/>
            <person name="Johnson J."/>
            <person name="Lipzen A."/>
            <person name="Ohm R."/>
            <person name="Nagy I."/>
            <person name="Pangilinan J."/>
            <person name="Yan J."/>
            <person name="Xiong Y."/>
            <person name="Grigoriev I.V."/>
            <person name="Hibbett D.S."/>
            <person name="Nagy L.G."/>
        </authorList>
    </citation>
    <scope>NUCLEOTIDE SEQUENCE [LARGE SCALE GENOMIC DNA]</scope>
    <source>
        <strain evidence="8 9">SZMC22713</strain>
    </source>
</reference>
<accession>A0A4Y7QEM0</accession>
<evidence type="ECO:0000256" key="2">
    <source>
        <dbReference type="ARBA" id="ARBA00022618"/>
    </source>
</evidence>
<dbReference type="InterPro" id="IPR036915">
    <property type="entry name" value="Cyclin-like_sf"/>
</dbReference>
<dbReference type="InterPro" id="IPR006671">
    <property type="entry name" value="Cyclin_N"/>
</dbReference>
<name>A0A4Y7QEM0_9AGAM</name>
<dbReference type="EMBL" id="ML170163">
    <property type="protein sequence ID" value="TDL25648.1"/>
    <property type="molecule type" value="Genomic_DNA"/>
</dbReference>
<dbReference type="Pfam" id="PF02984">
    <property type="entry name" value="Cyclin_C"/>
    <property type="match status" value="1"/>
</dbReference>
<dbReference type="Pfam" id="PF00134">
    <property type="entry name" value="Cyclin_N"/>
    <property type="match status" value="1"/>
</dbReference>
<dbReference type="SMART" id="SM00385">
    <property type="entry name" value="CYCLIN"/>
    <property type="match status" value="2"/>
</dbReference>
<dbReference type="PIRSF" id="PIRSF001771">
    <property type="entry name" value="Cyclin_A_B_D_E"/>
    <property type="match status" value="1"/>
</dbReference>
<dbReference type="STRING" id="50990.A0A4Y7QEM0"/>
<dbReference type="OrthoDB" id="5590282at2759"/>
<dbReference type="AlphaFoldDB" id="A0A4Y7QEM0"/>
<evidence type="ECO:0000256" key="5">
    <source>
        <dbReference type="RuleBase" id="RU000383"/>
    </source>
</evidence>
<keyword evidence="4" id="KW-0131">Cell cycle</keyword>
<evidence type="ECO:0000313" key="9">
    <source>
        <dbReference type="Proteomes" id="UP000294933"/>
    </source>
</evidence>
<dbReference type="PROSITE" id="PS00292">
    <property type="entry name" value="CYCLINS"/>
    <property type="match status" value="1"/>
</dbReference>
<dbReference type="InterPro" id="IPR004367">
    <property type="entry name" value="Cyclin_C-dom"/>
</dbReference>